<dbReference type="InterPro" id="IPR042171">
    <property type="entry name" value="Acyl-CoA_hotdog"/>
</dbReference>
<dbReference type="Pfam" id="PF20789">
    <property type="entry name" value="4HBT_3C"/>
    <property type="match status" value="1"/>
</dbReference>
<dbReference type="Pfam" id="PF05346">
    <property type="entry name" value="DUF747"/>
    <property type="match status" value="1"/>
</dbReference>
<evidence type="ECO:0000313" key="11">
    <source>
        <dbReference type="Proteomes" id="UP000596902"/>
    </source>
</evidence>
<evidence type="ECO:0000259" key="9">
    <source>
        <dbReference type="Pfam" id="PF20789"/>
    </source>
</evidence>
<feature type="region of interest" description="Disordered" evidence="6">
    <location>
        <begin position="1"/>
        <end position="107"/>
    </location>
</feature>
<dbReference type="Proteomes" id="UP000596902">
    <property type="component" value="Unassembled WGS sequence"/>
</dbReference>
<evidence type="ECO:0000256" key="3">
    <source>
        <dbReference type="ARBA" id="ARBA00022692"/>
    </source>
</evidence>
<comment type="similarity">
    <text evidence="2">Belongs to the TAPT1 family.</text>
</comment>
<keyword evidence="11" id="KW-1185">Reference proteome</keyword>
<reference evidence="10" key="1">
    <citation type="submission" date="2020-01" db="EMBL/GenBank/DDBJ databases">
        <authorList>
            <person name="Feng Z.H.Z."/>
        </authorList>
    </citation>
    <scope>NUCLEOTIDE SEQUENCE</scope>
    <source>
        <strain evidence="10">CBS107.38</strain>
    </source>
</reference>
<organism evidence="10 11">
    <name type="scientific">Alternaria burnsii</name>
    <dbReference type="NCBI Taxonomy" id="1187904"/>
    <lineage>
        <taxon>Eukaryota</taxon>
        <taxon>Fungi</taxon>
        <taxon>Dikarya</taxon>
        <taxon>Ascomycota</taxon>
        <taxon>Pezizomycotina</taxon>
        <taxon>Dothideomycetes</taxon>
        <taxon>Pleosporomycetidae</taxon>
        <taxon>Pleosporales</taxon>
        <taxon>Pleosporineae</taxon>
        <taxon>Pleosporaceae</taxon>
        <taxon>Alternaria</taxon>
        <taxon>Alternaria sect. Alternaria</taxon>
    </lineage>
</organism>
<proteinExistence type="inferred from homology"/>
<sequence length="1267" mass="142140">MNGADTRTYAESHTTGQLPTPTSTPEPDDLALPGARRNNEARSEQPLHNMTNGSRVEANSAISSSITSRRPSVHEEAILSDTSEKIRPIKRPGDARRRSSVSEHEKILKLSPRQIQELTSEPASIPVRAATPILEDELEDVTPLQDADGQGKNKLLGVVLERPVELNGDTRKEKGSGGRDAPREKEVVLIKTSATELRNGRPVLSSRSVTTPSLTRRTTSRSRSRTHTQTQETEDRRHGRHVPPPLSLDHRDGTSKGHDRHKETREMREQVSPTPIALPLPPMSMPTFLSLELSASRPSPLYIYRPATTDFPYESSEIKYERLLNFLRIPLKIEGILGFGALACLDAWMHVLTILPLRFLLAVLILVKWWGSVIVKEFRDLWAFVYDGLPRFWQRRKQTDVPTPLPTPADEAAPSMSRKTSSSTVPPVSATARQSPHVSTTFKFPDMNELRVRRPRNSRFRHRRTKSTPSTLQPSHKADILKGLLVIASCFVLMRFDASRMYHGIRGQSAIKLYVIYNVLEVCDRLLSAVGQDVLECLFSRETLDRNPDGRSKVLRPLGMFALALVYTVAHATALFYQVITLNVAVNSYSNALLTLLMSNQFVEIKGTVFKKFEKENLFQITCADIVERFQLWLMLLIIAMRNVVEVGGLSIQSSDTSWTAMFTGSANASTTPLKASSIIPMSFTIFPKYIAQVLNPFLLVLGSEMFVDWLKHAYITKFNQYKPEVYSKFFDVLAKDYYSNAFADADLTRRLGLPVIPLSCLFIRAAIQTYHMFIAMHMPPPLHTTSTSLSSDPASSPTTTAALAHIDHVFRRALGRSSFGAGVPSQPWYHPLSYTLDDLIAGSTMLIVFLVGYFIFLAFKLILGMLLLSISRKRYHGMQEREKMSVETGGKRIGGWGVVDVDEEKRKIIYDDDPETLKRLRERDEKGRKKEQEEREKGTSFGHPFMEQLALKEVGKDEYEMINLPQKMGNPLDIAYGGYAIAVACKAASLTVPEGYHLYSMQGNYLGPAYTDRPLRANVRVVRQTRTFATRQVEVSQTTDAGKEGKKRVCLLATADFMVAETSSLLSYSQAPLNSYPNWKDCPTPSVAYSGLVAEGKMPQKMLDAHAVGFNLLNHLYDQRLCPNAIFAQNLYGIAKELPHTQDDLPPSSRTTADWIRSKEVLPKPIDHITALTFLIDTAIAFLPLSFNHRWFDDVSAVSSLDFSLRIFANEVDVNGWLLRELRAPVADQGRSFGEAWIWDEEGKAVACMSQQSILRPTKKKAKGKL</sequence>
<comment type="caution">
    <text evidence="10">The sequence shown here is derived from an EMBL/GenBank/DDBJ whole genome shotgun (WGS) entry which is preliminary data.</text>
</comment>
<feature type="transmembrane region" description="Helical" evidence="7">
    <location>
        <begin position="846"/>
        <end position="869"/>
    </location>
</feature>
<dbReference type="GO" id="GO:0005789">
    <property type="term" value="C:endoplasmic reticulum membrane"/>
    <property type="evidence" value="ECO:0007669"/>
    <property type="project" value="TreeGrafter"/>
</dbReference>
<evidence type="ECO:0000256" key="1">
    <source>
        <dbReference type="ARBA" id="ARBA00004141"/>
    </source>
</evidence>
<evidence type="ECO:0000256" key="2">
    <source>
        <dbReference type="ARBA" id="ARBA00008803"/>
    </source>
</evidence>
<dbReference type="InterPro" id="IPR008010">
    <property type="entry name" value="Tatp1"/>
</dbReference>
<evidence type="ECO:0000256" key="6">
    <source>
        <dbReference type="SAM" id="MobiDB-lite"/>
    </source>
</evidence>
<evidence type="ECO:0000256" key="5">
    <source>
        <dbReference type="ARBA" id="ARBA00023136"/>
    </source>
</evidence>
<evidence type="ECO:0000256" key="7">
    <source>
        <dbReference type="SAM" id="Phobius"/>
    </source>
</evidence>
<dbReference type="InterPro" id="IPR049449">
    <property type="entry name" value="TesB_ACOT8-like_N"/>
</dbReference>
<keyword evidence="4 7" id="KW-1133">Transmembrane helix</keyword>
<evidence type="ECO:0000259" key="8">
    <source>
        <dbReference type="Pfam" id="PF13622"/>
    </source>
</evidence>
<dbReference type="Gene3D" id="2.40.160.210">
    <property type="entry name" value="Acyl-CoA thioesterase, double hotdog domain"/>
    <property type="match status" value="1"/>
</dbReference>
<feature type="domain" description="Acyl-CoA thioesterase-like C-terminal" evidence="9">
    <location>
        <begin position="1145"/>
        <end position="1255"/>
    </location>
</feature>
<feature type="region of interest" description="Disordered" evidence="6">
    <location>
        <begin position="166"/>
        <end position="276"/>
    </location>
</feature>
<dbReference type="PANTHER" id="PTHR13317:SF4">
    <property type="entry name" value="TRANSMEMBRANE ANTERIOR POSTERIOR TRANSFORMATION PROTEIN 1 HOMOLOG"/>
    <property type="match status" value="1"/>
</dbReference>
<gene>
    <name evidence="10" type="ORF">GT037_008437</name>
</gene>
<dbReference type="RefSeq" id="XP_038784149.1">
    <property type="nucleotide sequence ID" value="XM_038933484.1"/>
</dbReference>
<keyword evidence="3 7" id="KW-0812">Transmembrane</keyword>
<dbReference type="PANTHER" id="PTHR13317">
    <property type="entry name" value="TRANSMEMBRANE ANTERIOR POSTERIOR TRANSFORMATION PROTEIN 1 HOMOLOG"/>
    <property type="match status" value="1"/>
</dbReference>
<evidence type="ECO:0000256" key="4">
    <source>
        <dbReference type="ARBA" id="ARBA00022989"/>
    </source>
</evidence>
<dbReference type="InterPro" id="IPR049450">
    <property type="entry name" value="ACOT8-like_C"/>
</dbReference>
<feature type="transmembrane region" description="Helical" evidence="7">
    <location>
        <begin position="558"/>
        <end position="580"/>
    </location>
</feature>
<feature type="region of interest" description="Disordered" evidence="6">
    <location>
        <begin position="400"/>
        <end position="431"/>
    </location>
</feature>
<feature type="compositionally biased region" description="Basic and acidic residues" evidence="6">
    <location>
        <begin position="166"/>
        <end position="188"/>
    </location>
</feature>
<feature type="compositionally biased region" description="Polar residues" evidence="6">
    <location>
        <begin position="60"/>
        <end position="70"/>
    </location>
</feature>
<dbReference type="AlphaFoldDB" id="A0A8H7AYE0"/>
<comment type="subcellular location">
    <subcellularLocation>
        <location evidence="1">Membrane</location>
        <topology evidence="1">Multi-pass membrane protein</topology>
    </subcellularLocation>
</comment>
<feature type="compositionally biased region" description="Low complexity" evidence="6">
    <location>
        <begin position="420"/>
        <end position="431"/>
    </location>
</feature>
<dbReference type="GeneID" id="62206662"/>
<dbReference type="EMBL" id="JAAABM010000012">
    <property type="protein sequence ID" value="KAF7673822.1"/>
    <property type="molecule type" value="Genomic_DNA"/>
</dbReference>
<dbReference type="SUPFAM" id="SSF54637">
    <property type="entry name" value="Thioesterase/thiol ester dehydrase-isomerase"/>
    <property type="match status" value="2"/>
</dbReference>
<feature type="region of interest" description="Disordered" evidence="6">
    <location>
        <begin position="921"/>
        <end position="940"/>
    </location>
</feature>
<feature type="compositionally biased region" description="Polar residues" evidence="6">
    <location>
        <begin position="9"/>
        <end position="25"/>
    </location>
</feature>
<reference evidence="10" key="2">
    <citation type="submission" date="2020-08" db="EMBL/GenBank/DDBJ databases">
        <title>Draft Genome Sequence of Cumin Blight Pathogen Alternaria burnsii.</title>
        <authorList>
            <person name="Feng Z."/>
        </authorList>
    </citation>
    <scope>NUCLEOTIDE SEQUENCE</scope>
    <source>
        <strain evidence="10">CBS107.38</strain>
    </source>
</reference>
<evidence type="ECO:0000313" key="10">
    <source>
        <dbReference type="EMBL" id="KAF7673822.1"/>
    </source>
</evidence>
<dbReference type="Pfam" id="PF13622">
    <property type="entry name" value="4HBT_3"/>
    <property type="match status" value="1"/>
</dbReference>
<feature type="domain" description="Acyl-CoA thioesterase-like N-terminal HotDog" evidence="8">
    <location>
        <begin position="973"/>
        <end position="1059"/>
    </location>
</feature>
<dbReference type="CDD" id="cd03445">
    <property type="entry name" value="Thioesterase_II_repeat2"/>
    <property type="match status" value="1"/>
</dbReference>
<accession>A0A8H7AYE0</accession>
<feature type="compositionally biased region" description="Basic and acidic residues" evidence="6">
    <location>
        <begin position="921"/>
        <end position="939"/>
    </location>
</feature>
<feature type="compositionally biased region" description="Low complexity" evidence="6">
    <location>
        <begin position="202"/>
        <end position="217"/>
    </location>
</feature>
<name>A0A8H7AYE0_9PLEO</name>
<feature type="compositionally biased region" description="Basic and acidic residues" evidence="6">
    <location>
        <begin position="72"/>
        <end position="107"/>
    </location>
</feature>
<feature type="compositionally biased region" description="Basic and acidic residues" evidence="6">
    <location>
        <begin position="248"/>
        <end position="269"/>
    </location>
</feature>
<dbReference type="CDD" id="cd03444">
    <property type="entry name" value="Thioesterase_II_repeat1"/>
    <property type="match status" value="1"/>
</dbReference>
<keyword evidence="5 7" id="KW-0472">Membrane</keyword>
<protein>
    <submittedName>
        <fullName evidence="10">Duf-domain-containing protein</fullName>
    </submittedName>
</protein>
<dbReference type="InterPro" id="IPR029069">
    <property type="entry name" value="HotDog_dom_sf"/>
</dbReference>